<proteinExistence type="predicted"/>
<dbReference type="InterPro" id="IPR025714">
    <property type="entry name" value="Methyltranfer_dom"/>
</dbReference>
<feature type="domain" description="Methyltransferase" evidence="1">
    <location>
        <begin position="48"/>
        <end position="167"/>
    </location>
</feature>
<accession>A0A7S4EVM4</accession>
<dbReference type="CDD" id="cd02440">
    <property type="entry name" value="AdoMet_MTases"/>
    <property type="match status" value="1"/>
</dbReference>
<organism evidence="2">
    <name type="scientific">Chrysotila carterae</name>
    <name type="common">Marine alga</name>
    <name type="synonym">Syracosphaera carterae</name>
    <dbReference type="NCBI Taxonomy" id="13221"/>
    <lineage>
        <taxon>Eukaryota</taxon>
        <taxon>Haptista</taxon>
        <taxon>Haptophyta</taxon>
        <taxon>Prymnesiophyceae</taxon>
        <taxon>Isochrysidales</taxon>
        <taxon>Isochrysidaceae</taxon>
        <taxon>Chrysotila</taxon>
    </lineage>
</organism>
<evidence type="ECO:0000259" key="1">
    <source>
        <dbReference type="Pfam" id="PF13847"/>
    </source>
</evidence>
<protein>
    <recommendedName>
        <fullName evidence="1">Methyltransferase domain-containing protein</fullName>
    </recommendedName>
</protein>
<gene>
    <name evidence="2" type="ORF">PCAR00345_LOCUS7635</name>
</gene>
<dbReference type="EMBL" id="HBIZ01012678">
    <property type="protein sequence ID" value="CAE0755048.1"/>
    <property type="molecule type" value="Transcribed_RNA"/>
</dbReference>
<dbReference type="AlphaFoldDB" id="A0A7S4EVM4"/>
<dbReference type="Gene3D" id="3.40.50.150">
    <property type="entry name" value="Vaccinia Virus protein VP39"/>
    <property type="match status" value="1"/>
</dbReference>
<dbReference type="Pfam" id="PF13847">
    <property type="entry name" value="Methyltransf_31"/>
    <property type="match status" value="1"/>
</dbReference>
<evidence type="ECO:0000313" key="2">
    <source>
        <dbReference type="EMBL" id="CAE0755048.1"/>
    </source>
</evidence>
<dbReference type="InterPro" id="IPR029063">
    <property type="entry name" value="SAM-dependent_MTases_sf"/>
</dbReference>
<sequence>MLALFFGIALSGFLLLAAMRCFMAPVYDFLIVRMTAKWYLAVIKELANNAHLLDVGIGTATALAKNATLLQSKKISVVGIDYEAAYIKRAKSVIQEAELEDLVSVHCKSVYDEQIGHLSGGGGAAAKQFTDAYFSGSLTLMPDPPAALRAVASLLRPGGRIYITQTFQNRPSPLAECVKPMLRWLTTIDFGAVTYHSQVTEIVKKAGLKIVHDQPIEGSIDTPWQTARMIVLCSL</sequence>
<reference evidence="2" key="1">
    <citation type="submission" date="2021-01" db="EMBL/GenBank/DDBJ databases">
        <authorList>
            <person name="Corre E."/>
            <person name="Pelletier E."/>
            <person name="Niang G."/>
            <person name="Scheremetjew M."/>
            <person name="Finn R."/>
            <person name="Kale V."/>
            <person name="Holt S."/>
            <person name="Cochrane G."/>
            <person name="Meng A."/>
            <person name="Brown T."/>
            <person name="Cohen L."/>
        </authorList>
    </citation>
    <scope>NUCLEOTIDE SEQUENCE</scope>
    <source>
        <strain evidence="2">CCMP645</strain>
    </source>
</reference>
<dbReference type="SUPFAM" id="SSF53335">
    <property type="entry name" value="S-adenosyl-L-methionine-dependent methyltransferases"/>
    <property type="match status" value="1"/>
</dbReference>
<name>A0A7S4EVM4_CHRCT</name>